<protein>
    <recommendedName>
        <fullName evidence="3">F-box associated domain-containing protein</fullName>
    </recommendedName>
</protein>
<proteinExistence type="predicted"/>
<reference evidence="1 2" key="1">
    <citation type="journal article" date="2013" name="Front. Plant Sci.">
        <title>The Reference Genome of the Halophytic Plant Eutrema salsugineum.</title>
        <authorList>
            <person name="Yang R."/>
            <person name="Jarvis D.E."/>
            <person name="Chen H."/>
            <person name="Beilstein M.A."/>
            <person name="Grimwood J."/>
            <person name="Jenkins J."/>
            <person name="Shu S."/>
            <person name="Prochnik S."/>
            <person name="Xin M."/>
            <person name="Ma C."/>
            <person name="Schmutz J."/>
            <person name="Wing R.A."/>
            <person name="Mitchell-Olds T."/>
            <person name="Schumaker K.S."/>
            <person name="Wang X."/>
        </authorList>
    </citation>
    <scope>NUCLEOTIDE SEQUENCE [LARGE SCALE GENOMIC DNA]</scope>
</reference>
<dbReference type="Gramene" id="ESQ52360">
    <property type="protein sequence ID" value="ESQ52360"/>
    <property type="gene ID" value="EUTSA_v10017914mg"/>
</dbReference>
<dbReference type="OMA" id="HINIFIH"/>
<dbReference type="EMBL" id="KI517385">
    <property type="protein sequence ID" value="ESQ52360.1"/>
    <property type="molecule type" value="Genomic_DNA"/>
</dbReference>
<accession>V4LP55</accession>
<gene>
    <name evidence="1" type="ORF">EUTSA_v10017914mg</name>
</gene>
<evidence type="ECO:0000313" key="1">
    <source>
        <dbReference type="EMBL" id="ESQ52360.1"/>
    </source>
</evidence>
<organism evidence="1 2">
    <name type="scientific">Eutrema salsugineum</name>
    <name type="common">Saltwater cress</name>
    <name type="synonym">Sisymbrium salsugineum</name>
    <dbReference type="NCBI Taxonomy" id="72664"/>
    <lineage>
        <taxon>Eukaryota</taxon>
        <taxon>Viridiplantae</taxon>
        <taxon>Streptophyta</taxon>
        <taxon>Embryophyta</taxon>
        <taxon>Tracheophyta</taxon>
        <taxon>Spermatophyta</taxon>
        <taxon>Magnoliopsida</taxon>
        <taxon>eudicotyledons</taxon>
        <taxon>Gunneridae</taxon>
        <taxon>Pentapetalae</taxon>
        <taxon>rosids</taxon>
        <taxon>malvids</taxon>
        <taxon>Brassicales</taxon>
        <taxon>Brassicaceae</taxon>
        <taxon>Eutremeae</taxon>
        <taxon>Eutrema</taxon>
    </lineage>
</organism>
<name>V4LP55_EUTSA</name>
<sequence length="269" mass="30654">MIESSYLAEKRLVQYRTIFLETISIDDRKNSRDICESDFKDPYVEFYFDNVDGIVGYCDGIVCIYVLGHIYLISSVGGWSGELPINVGFGRDNISGDYKIILMYFFERILGNILVKTEVLNLDDGERKCICSPILYDQLCDDKASTYANGSLFWLNKRKKNAAALDLNTEIFREVVLPSCFTEYSDDSISECGRMEFGARRSECEVEKILSINISGILDVNFWKLGLGACYFRPRGKQPSKSPLAQVPFDQYWNHIVHGGLGLFFDPYS</sequence>
<dbReference type="KEGG" id="eus:EUTSA_v10017914mg"/>
<evidence type="ECO:0000313" key="2">
    <source>
        <dbReference type="Proteomes" id="UP000030689"/>
    </source>
</evidence>
<dbReference type="Proteomes" id="UP000030689">
    <property type="component" value="Unassembled WGS sequence"/>
</dbReference>
<dbReference type="AlphaFoldDB" id="V4LP55"/>
<keyword evidence="2" id="KW-1185">Reference proteome</keyword>
<evidence type="ECO:0008006" key="3">
    <source>
        <dbReference type="Google" id="ProtNLM"/>
    </source>
</evidence>